<dbReference type="InterPro" id="IPR003658">
    <property type="entry name" value="Anti-sigma_ant"/>
</dbReference>
<dbReference type="PANTHER" id="PTHR33495">
    <property type="entry name" value="ANTI-SIGMA FACTOR ANTAGONIST TM_1081-RELATED-RELATED"/>
    <property type="match status" value="1"/>
</dbReference>
<dbReference type="PANTHER" id="PTHR33495:SF2">
    <property type="entry name" value="ANTI-SIGMA FACTOR ANTAGONIST TM_1081-RELATED"/>
    <property type="match status" value="1"/>
</dbReference>
<feature type="compositionally biased region" description="Basic residues" evidence="3">
    <location>
        <begin position="141"/>
        <end position="151"/>
    </location>
</feature>
<feature type="region of interest" description="Disordered" evidence="3">
    <location>
        <begin position="119"/>
        <end position="151"/>
    </location>
</feature>
<dbReference type="EMBL" id="BDCX01000017">
    <property type="protein sequence ID" value="GAT70399.1"/>
    <property type="molecule type" value="Genomic_DNA"/>
</dbReference>
<evidence type="ECO:0000259" key="4">
    <source>
        <dbReference type="PROSITE" id="PS50801"/>
    </source>
</evidence>
<dbReference type="Gene3D" id="3.30.750.24">
    <property type="entry name" value="STAS domain"/>
    <property type="match status" value="1"/>
</dbReference>
<accession>A0A171DMX7</accession>
<reference evidence="6" key="2">
    <citation type="submission" date="2016-04" db="EMBL/GenBank/DDBJ databases">
        <title>Planomonospora sphaerica JCM9374 whole genome shotgun sequence.</title>
        <authorList>
            <person name="Suzuki T."/>
            <person name="Dohra H."/>
            <person name="Kodani S."/>
        </authorList>
    </citation>
    <scope>NUCLEOTIDE SEQUENCE [LARGE SCALE GENOMIC DNA]</scope>
    <source>
        <strain evidence="6">JCM 9374</strain>
    </source>
</reference>
<sequence length="151" mass="16060">MITTTQADACTRARLLAACRPPHTVVALHGEIDVATAPALRRRLLNALQHSTDLLVLDLSAVSFCDASGLTVLIDVRQRATASGITVRLAAPRPPVARLLHVTGLDHAFTVHPTLSSALIPRKPGQSAGRSSERSADGVLGRRRRSARRPG</sequence>
<dbReference type="InterPro" id="IPR002645">
    <property type="entry name" value="STAS_dom"/>
</dbReference>
<comment type="caution">
    <text evidence="5">The sequence shown here is derived from an EMBL/GenBank/DDBJ whole genome shotgun (WGS) entry which is preliminary data.</text>
</comment>
<comment type="similarity">
    <text evidence="1 2">Belongs to the anti-sigma-factor antagonist family.</text>
</comment>
<protein>
    <recommendedName>
        <fullName evidence="2">Anti-sigma factor antagonist</fullName>
    </recommendedName>
</protein>
<dbReference type="PROSITE" id="PS50801">
    <property type="entry name" value="STAS"/>
    <property type="match status" value="1"/>
</dbReference>
<dbReference type="NCBIfam" id="TIGR00377">
    <property type="entry name" value="ant_ant_sig"/>
    <property type="match status" value="1"/>
</dbReference>
<name>A0A171DMX7_9ACTN</name>
<dbReference type="SUPFAM" id="SSF52091">
    <property type="entry name" value="SpoIIaa-like"/>
    <property type="match status" value="1"/>
</dbReference>
<dbReference type="InterPro" id="IPR036513">
    <property type="entry name" value="STAS_dom_sf"/>
</dbReference>
<dbReference type="GO" id="GO:0043856">
    <property type="term" value="F:anti-sigma factor antagonist activity"/>
    <property type="evidence" value="ECO:0007669"/>
    <property type="project" value="InterPro"/>
</dbReference>
<dbReference type="AlphaFoldDB" id="A0A171DMX7"/>
<dbReference type="Pfam" id="PF01740">
    <property type="entry name" value="STAS"/>
    <property type="match status" value="1"/>
</dbReference>
<dbReference type="Proteomes" id="UP000077701">
    <property type="component" value="Unassembled WGS sequence"/>
</dbReference>
<dbReference type="CDD" id="cd07043">
    <property type="entry name" value="STAS_anti-anti-sigma_factors"/>
    <property type="match status" value="1"/>
</dbReference>
<evidence type="ECO:0000256" key="1">
    <source>
        <dbReference type="ARBA" id="ARBA00009013"/>
    </source>
</evidence>
<dbReference type="RefSeq" id="WP_068902608.1">
    <property type="nucleotide sequence ID" value="NZ_BDCX01000017.1"/>
</dbReference>
<reference evidence="5 6" key="1">
    <citation type="journal article" date="2016" name="Genome Announc.">
        <title>Draft Genome Sequence of Planomonospora sphaerica JCM9374, a Rare Actinomycete.</title>
        <authorList>
            <person name="Dohra H."/>
            <person name="Suzuki T."/>
            <person name="Inoue Y."/>
            <person name="Kodani S."/>
        </authorList>
    </citation>
    <scope>NUCLEOTIDE SEQUENCE [LARGE SCALE GENOMIC DNA]</scope>
    <source>
        <strain evidence="5 6">JCM 9374</strain>
    </source>
</reference>
<proteinExistence type="inferred from homology"/>
<evidence type="ECO:0000256" key="3">
    <source>
        <dbReference type="SAM" id="MobiDB-lite"/>
    </source>
</evidence>
<evidence type="ECO:0000313" key="5">
    <source>
        <dbReference type="EMBL" id="GAT70399.1"/>
    </source>
</evidence>
<keyword evidence="6" id="KW-1185">Reference proteome</keyword>
<feature type="domain" description="STAS" evidence="4">
    <location>
        <begin position="25"/>
        <end position="122"/>
    </location>
</feature>
<organism evidence="5 6">
    <name type="scientific">Planomonospora sphaerica</name>
    <dbReference type="NCBI Taxonomy" id="161355"/>
    <lineage>
        <taxon>Bacteria</taxon>
        <taxon>Bacillati</taxon>
        <taxon>Actinomycetota</taxon>
        <taxon>Actinomycetes</taxon>
        <taxon>Streptosporangiales</taxon>
        <taxon>Streptosporangiaceae</taxon>
        <taxon>Planomonospora</taxon>
    </lineage>
</organism>
<dbReference type="OrthoDB" id="3294096at2"/>
<evidence type="ECO:0000313" key="6">
    <source>
        <dbReference type="Proteomes" id="UP000077701"/>
    </source>
</evidence>
<gene>
    <name evidence="5" type="ORF">PS9374_06081</name>
</gene>
<dbReference type="STRING" id="161355.PS9374_06081"/>
<evidence type="ECO:0000256" key="2">
    <source>
        <dbReference type="RuleBase" id="RU003749"/>
    </source>
</evidence>